<dbReference type="InterPro" id="IPR009548">
    <property type="entry name" value="Prkrip1"/>
</dbReference>
<gene>
    <name evidence="2" type="ORF">N7456_008737</name>
</gene>
<feature type="compositionally biased region" description="Basic residues" evidence="1">
    <location>
        <begin position="130"/>
        <end position="145"/>
    </location>
</feature>
<feature type="region of interest" description="Disordered" evidence="1">
    <location>
        <begin position="96"/>
        <end position="199"/>
    </location>
</feature>
<sequence length="199" mass="21907">MSEPGPESLPTSADPRSKRPTKRRAVTPHSEHASEIKTLFKDPSKELRIPTAAKDRTVASLSAPPEIVTNVQGSSAGAGSGEFHVYKASRRREYERLRGMQDAIDKEKSDEQWEKEREEAKKKDEEKTDKNRRRREKKKAARGKQKNGNAGDDGMDIEGPAPGMKKNPNAPGVRSGEQTAGADAQQAEEVPGVIIHDDD</sequence>
<dbReference type="OrthoDB" id="10067079at2759"/>
<feature type="compositionally biased region" description="Basic and acidic residues" evidence="1">
    <location>
        <begin position="96"/>
        <end position="129"/>
    </location>
</feature>
<dbReference type="EMBL" id="JAPQKH010000006">
    <property type="protein sequence ID" value="KAJ5092876.1"/>
    <property type="molecule type" value="Genomic_DNA"/>
</dbReference>
<evidence type="ECO:0008006" key="4">
    <source>
        <dbReference type="Google" id="ProtNLM"/>
    </source>
</evidence>
<reference evidence="2" key="1">
    <citation type="submission" date="2022-11" db="EMBL/GenBank/DDBJ databases">
        <authorList>
            <person name="Petersen C."/>
        </authorList>
    </citation>
    <scope>NUCLEOTIDE SEQUENCE</scope>
    <source>
        <strain evidence="2">IBT 30069</strain>
    </source>
</reference>
<dbReference type="GO" id="GO:0003725">
    <property type="term" value="F:double-stranded RNA binding"/>
    <property type="evidence" value="ECO:0007669"/>
    <property type="project" value="InterPro"/>
</dbReference>
<dbReference type="Pfam" id="PF06658">
    <property type="entry name" value="DUF1168"/>
    <property type="match status" value="1"/>
</dbReference>
<keyword evidence="3" id="KW-1185">Reference proteome</keyword>
<dbReference type="GO" id="GO:0019901">
    <property type="term" value="F:protein kinase binding"/>
    <property type="evidence" value="ECO:0007669"/>
    <property type="project" value="TreeGrafter"/>
</dbReference>
<dbReference type="PANTHER" id="PTHR13507">
    <property type="entry name" value="PRKR-INTERACTING PROTEIN 1"/>
    <property type="match status" value="1"/>
</dbReference>
<organism evidence="2 3">
    <name type="scientific">Penicillium angulare</name>
    <dbReference type="NCBI Taxonomy" id="116970"/>
    <lineage>
        <taxon>Eukaryota</taxon>
        <taxon>Fungi</taxon>
        <taxon>Dikarya</taxon>
        <taxon>Ascomycota</taxon>
        <taxon>Pezizomycotina</taxon>
        <taxon>Eurotiomycetes</taxon>
        <taxon>Eurotiomycetidae</taxon>
        <taxon>Eurotiales</taxon>
        <taxon>Aspergillaceae</taxon>
        <taxon>Penicillium</taxon>
    </lineage>
</organism>
<dbReference type="GO" id="GO:0005730">
    <property type="term" value="C:nucleolus"/>
    <property type="evidence" value="ECO:0007669"/>
    <property type="project" value="TreeGrafter"/>
</dbReference>
<dbReference type="Proteomes" id="UP001149165">
    <property type="component" value="Unassembled WGS sequence"/>
</dbReference>
<protein>
    <recommendedName>
        <fullName evidence="4">DUF1168 domain protein</fullName>
    </recommendedName>
</protein>
<evidence type="ECO:0000313" key="3">
    <source>
        <dbReference type="Proteomes" id="UP001149165"/>
    </source>
</evidence>
<evidence type="ECO:0000313" key="2">
    <source>
        <dbReference type="EMBL" id="KAJ5092876.1"/>
    </source>
</evidence>
<comment type="caution">
    <text evidence="2">The sequence shown here is derived from an EMBL/GenBank/DDBJ whole genome shotgun (WGS) entry which is preliminary data.</text>
</comment>
<name>A0A9W9F3L8_9EURO</name>
<dbReference type="GO" id="GO:0004860">
    <property type="term" value="F:protein kinase inhibitor activity"/>
    <property type="evidence" value="ECO:0007669"/>
    <property type="project" value="TreeGrafter"/>
</dbReference>
<accession>A0A9W9F3L8</accession>
<proteinExistence type="predicted"/>
<feature type="region of interest" description="Disordered" evidence="1">
    <location>
        <begin position="1"/>
        <end position="82"/>
    </location>
</feature>
<feature type="compositionally biased region" description="Basic and acidic residues" evidence="1">
    <location>
        <begin position="29"/>
        <end position="57"/>
    </location>
</feature>
<dbReference type="AlphaFoldDB" id="A0A9W9F3L8"/>
<reference evidence="2" key="2">
    <citation type="journal article" date="2023" name="IMA Fungus">
        <title>Comparative genomic study of the Penicillium genus elucidates a diverse pangenome and 15 lateral gene transfer events.</title>
        <authorList>
            <person name="Petersen C."/>
            <person name="Sorensen T."/>
            <person name="Nielsen M.R."/>
            <person name="Sondergaard T.E."/>
            <person name="Sorensen J.L."/>
            <person name="Fitzpatrick D.A."/>
            <person name="Frisvad J.C."/>
            <person name="Nielsen K.L."/>
        </authorList>
    </citation>
    <scope>NUCLEOTIDE SEQUENCE</scope>
    <source>
        <strain evidence="2">IBT 30069</strain>
    </source>
</reference>
<evidence type="ECO:0000256" key="1">
    <source>
        <dbReference type="SAM" id="MobiDB-lite"/>
    </source>
</evidence>
<dbReference type="PANTHER" id="PTHR13507:SF0">
    <property type="entry name" value="PRKR-INTERACTING PROTEIN 1"/>
    <property type="match status" value="1"/>
</dbReference>